<dbReference type="PANTHER" id="PTHR43214:SF42">
    <property type="entry name" value="TRANSCRIPTIONAL REGULATORY PROTEIN DESR"/>
    <property type="match status" value="1"/>
</dbReference>
<feature type="modified residue" description="4-aspartylphosphate" evidence="2">
    <location>
        <position position="54"/>
    </location>
</feature>
<dbReference type="PANTHER" id="PTHR43214">
    <property type="entry name" value="TWO-COMPONENT RESPONSE REGULATOR"/>
    <property type="match status" value="1"/>
</dbReference>
<organism evidence="5 6">
    <name type="scientific">Deinococcus radiophilus</name>
    <dbReference type="NCBI Taxonomy" id="32062"/>
    <lineage>
        <taxon>Bacteria</taxon>
        <taxon>Thermotogati</taxon>
        <taxon>Deinococcota</taxon>
        <taxon>Deinococci</taxon>
        <taxon>Deinococcales</taxon>
        <taxon>Deinococcaceae</taxon>
        <taxon>Deinococcus</taxon>
    </lineage>
</organism>
<dbReference type="SMART" id="SM00448">
    <property type="entry name" value="REC"/>
    <property type="match status" value="1"/>
</dbReference>
<dbReference type="GO" id="GO:0006355">
    <property type="term" value="P:regulation of DNA-templated transcription"/>
    <property type="evidence" value="ECO:0007669"/>
    <property type="project" value="InterPro"/>
</dbReference>
<dbReference type="InterPro" id="IPR000792">
    <property type="entry name" value="Tscrpt_reg_LuxR_C"/>
</dbReference>
<feature type="domain" description="HTH luxR-type" evidence="3">
    <location>
        <begin position="133"/>
        <end position="198"/>
    </location>
</feature>
<dbReference type="InterPro" id="IPR011006">
    <property type="entry name" value="CheY-like_superfamily"/>
</dbReference>
<protein>
    <submittedName>
        <fullName evidence="5">Response regulator transcription factor</fullName>
    </submittedName>
</protein>
<dbReference type="CDD" id="cd06170">
    <property type="entry name" value="LuxR_C_like"/>
    <property type="match status" value="1"/>
</dbReference>
<dbReference type="EMBL" id="RXPE01000013">
    <property type="protein sequence ID" value="RTR26840.1"/>
    <property type="molecule type" value="Genomic_DNA"/>
</dbReference>
<dbReference type="Pfam" id="PF00072">
    <property type="entry name" value="Response_reg"/>
    <property type="match status" value="1"/>
</dbReference>
<evidence type="ECO:0000256" key="1">
    <source>
        <dbReference type="ARBA" id="ARBA00023125"/>
    </source>
</evidence>
<evidence type="ECO:0000259" key="4">
    <source>
        <dbReference type="PROSITE" id="PS50110"/>
    </source>
</evidence>
<gene>
    <name evidence="5" type="ORF">EJ104_07535</name>
</gene>
<keyword evidence="6" id="KW-1185">Reference proteome</keyword>
<dbReference type="OrthoDB" id="72751at2"/>
<dbReference type="GO" id="GO:0000160">
    <property type="term" value="P:phosphorelay signal transduction system"/>
    <property type="evidence" value="ECO:0007669"/>
    <property type="project" value="InterPro"/>
</dbReference>
<accession>A0A431VUK8</accession>
<evidence type="ECO:0000313" key="5">
    <source>
        <dbReference type="EMBL" id="RTR26840.1"/>
    </source>
</evidence>
<evidence type="ECO:0000313" key="6">
    <source>
        <dbReference type="Proteomes" id="UP000277766"/>
    </source>
</evidence>
<dbReference type="SMART" id="SM00421">
    <property type="entry name" value="HTH_LUXR"/>
    <property type="match status" value="1"/>
</dbReference>
<comment type="caution">
    <text evidence="5">The sequence shown here is derived from an EMBL/GenBank/DDBJ whole genome shotgun (WGS) entry which is preliminary data.</text>
</comment>
<dbReference type="SUPFAM" id="SSF46894">
    <property type="entry name" value="C-terminal effector domain of the bipartite response regulators"/>
    <property type="match status" value="1"/>
</dbReference>
<reference evidence="5 6" key="1">
    <citation type="submission" date="2018-12" db="EMBL/GenBank/DDBJ databases">
        <title>Deinococcus radiophilus ATCC 27603 genome sequencing and assembly.</title>
        <authorList>
            <person name="Maclea K.S."/>
            <person name="Maynard C.R."/>
        </authorList>
    </citation>
    <scope>NUCLEOTIDE SEQUENCE [LARGE SCALE GENOMIC DNA]</scope>
    <source>
        <strain evidence="5 6">ATCC 27603</strain>
    </source>
</reference>
<dbReference type="SUPFAM" id="SSF52172">
    <property type="entry name" value="CheY-like"/>
    <property type="match status" value="1"/>
</dbReference>
<feature type="domain" description="Response regulatory" evidence="4">
    <location>
        <begin position="3"/>
        <end position="119"/>
    </location>
</feature>
<dbReference type="AlphaFoldDB" id="A0A431VUK8"/>
<dbReference type="Proteomes" id="UP000277766">
    <property type="component" value="Unassembled WGS sequence"/>
</dbReference>
<evidence type="ECO:0000256" key="2">
    <source>
        <dbReference type="PROSITE-ProRule" id="PRU00169"/>
    </source>
</evidence>
<dbReference type="InterPro" id="IPR039420">
    <property type="entry name" value="WalR-like"/>
</dbReference>
<name>A0A431VUK8_9DEIO</name>
<dbReference type="RefSeq" id="WP_126352141.1">
    <property type="nucleotide sequence ID" value="NZ_CP086382.1"/>
</dbReference>
<dbReference type="PROSITE" id="PS50043">
    <property type="entry name" value="HTH_LUXR_2"/>
    <property type="match status" value="1"/>
</dbReference>
<keyword evidence="2" id="KW-0597">Phosphoprotein</keyword>
<dbReference type="PRINTS" id="PR00038">
    <property type="entry name" value="HTHLUXR"/>
</dbReference>
<dbReference type="InterPro" id="IPR001789">
    <property type="entry name" value="Sig_transdc_resp-reg_receiver"/>
</dbReference>
<evidence type="ECO:0000259" key="3">
    <source>
        <dbReference type="PROSITE" id="PS50043"/>
    </source>
</evidence>
<dbReference type="Gene3D" id="3.40.50.2300">
    <property type="match status" value="1"/>
</dbReference>
<dbReference type="Pfam" id="PF00196">
    <property type="entry name" value="GerE"/>
    <property type="match status" value="1"/>
</dbReference>
<dbReference type="GO" id="GO:0003677">
    <property type="term" value="F:DNA binding"/>
    <property type="evidence" value="ECO:0007669"/>
    <property type="project" value="UniProtKB-KW"/>
</dbReference>
<dbReference type="InterPro" id="IPR016032">
    <property type="entry name" value="Sig_transdc_resp-reg_C-effctor"/>
</dbReference>
<dbReference type="PROSITE" id="PS50110">
    <property type="entry name" value="RESPONSE_REGULATORY"/>
    <property type="match status" value="1"/>
</dbReference>
<keyword evidence="1" id="KW-0238">DNA-binding</keyword>
<proteinExistence type="predicted"/>
<sequence length="200" mass="21734">MIRILLAEDQSLVLGALAALLSLEDDLEVVGTAADGEAAWQLARTLRPDVLVTDIEMPRLTGLELAAQVRTELTEVQVIIVTTFARAGYLRRALDAGARGYLLKDAPSHELADAVRQVHAGRRVINASLAEEVWDAQSPLTEREIQVLRCAEGAQSTAAIAQQLGLSEGTVRNYLSEAIGKLDAENRQDAARRAREKGWL</sequence>